<dbReference type="GO" id="GO:0006914">
    <property type="term" value="P:autophagy"/>
    <property type="evidence" value="ECO:0007669"/>
    <property type="project" value="UniProtKB-KW"/>
</dbReference>
<dbReference type="PANTHER" id="PTHR21481:SF0">
    <property type="entry name" value="PROTEIN CLEC16A"/>
    <property type="match status" value="1"/>
</dbReference>
<dbReference type="InterPro" id="IPR039272">
    <property type="entry name" value="CLEC16A/TT9"/>
</dbReference>
<name>A0A7J6SGZ8_PEROL</name>
<dbReference type="Proteomes" id="UP000553632">
    <property type="component" value="Unassembled WGS sequence"/>
</dbReference>
<evidence type="ECO:0000313" key="4">
    <source>
        <dbReference type="EMBL" id="KAF4732077.1"/>
    </source>
</evidence>
<reference evidence="4 5" key="1">
    <citation type="submission" date="2020-04" db="EMBL/GenBank/DDBJ databases">
        <title>Perkinsus olseni comparative genomics.</title>
        <authorList>
            <person name="Bogema D.R."/>
        </authorList>
    </citation>
    <scope>NUCLEOTIDE SEQUENCE [LARGE SCALE GENOMIC DNA]</scope>
    <source>
        <strain evidence="4 5">ATCC PRA-207</strain>
    </source>
</reference>
<keyword evidence="1" id="KW-0072">Autophagy</keyword>
<evidence type="ECO:0000256" key="1">
    <source>
        <dbReference type="ARBA" id="ARBA00023006"/>
    </source>
</evidence>
<dbReference type="GO" id="GO:1901096">
    <property type="term" value="P:regulation of autophagosome maturation"/>
    <property type="evidence" value="ECO:0007669"/>
    <property type="project" value="TreeGrafter"/>
</dbReference>
<organism evidence="4 5">
    <name type="scientific">Perkinsus olseni</name>
    <name type="common">Perkinsus atlanticus</name>
    <dbReference type="NCBI Taxonomy" id="32597"/>
    <lineage>
        <taxon>Eukaryota</taxon>
        <taxon>Sar</taxon>
        <taxon>Alveolata</taxon>
        <taxon>Perkinsozoa</taxon>
        <taxon>Perkinsea</taxon>
        <taxon>Perkinsida</taxon>
        <taxon>Perkinsidae</taxon>
        <taxon>Perkinsus</taxon>
    </lineage>
</organism>
<dbReference type="GO" id="GO:0016197">
    <property type="term" value="P:endosomal transport"/>
    <property type="evidence" value="ECO:0007669"/>
    <property type="project" value="TreeGrafter"/>
</dbReference>
<feature type="non-terminal residue" evidence="4">
    <location>
        <position position="1"/>
    </location>
</feature>
<dbReference type="AlphaFoldDB" id="A0A7J6SGZ8"/>
<protein>
    <submittedName>
        <fullName evidence="4">Protein CL16A</fullName>
    </submittedName>
</protein>
<sequence length="230" mass="25932">MSLLGRIFGYPVSQGSTTGAGSHDGRASPFSGEERHSLSEMAQIHGRITERLKEPDSLTGSSCDGLVEDLREISEILLWGEQNDHQELFDYFCEKEMLGNFVKVISMPSIAVAVKIQLLQTMSLLTQNLRTRTSLIYVFSNDHINNLISVPCDWSADEELLSYYVTFVKGLALRLDPEMLTLFFHSDQFVLYTVPIRLYNSADAMVRTSVRTLTLAIYQVADRSCMDFLV</sequence>
<comment type="caution">
    <text evidence="4">The sequence shown here is derived from an EMBL/GenBank/DDBJ whole genome shotgun (WGS) entry which is preliminary data.</text>
</comment>
<feature type="domain" description="FPL" evidence="3">
    <location>
        <begin position="70"/>
        <end position="218"/>
    </location>
</feature>
<gene>
    <name evidence="4" type="primary">CLEC16A_1</name>
    <name evidence="4" type="ORF">FOZ63_007455</name>
</gene>
<dbReference type="Pfam" id="PF09758">
    <property type="entry name" value="FPL"/>
    <property type="match status" value="1"/>
</dbReference>
<dbReference type="GO" id="GO:0005794">
    <property type="term" value="C:Golgi apparatus"/>
    <property type="evidence" value="ECO:0007669"/>
    <property type="project" value="TreeGrafter"/>
</dbReference>
<proteinExistence type="predicted"/>
<evidence type="ECO:0000256" key="2">
    <source>
        <dbReference type="SAM" id="MobiDB-lite"/>
    </source>
</evidence>
<dbReference type="OMA" id="NCFRDIV"/>
<keyword evidence="5" id="KW-1185">Reference proteome</keyword>
<evidence type="ECO:0000259" key="3">
    <source>
        <dbReference type="Pfam" id="PF09758"/>
    </source>
</evidence>
<dbReference type="PANTHER" id="PTHR21481">
    <property type="entry name" value="PROTEIN CLEC16A"/>
    <property type="match status" value="1"/>
</dbReference>
<accession>A0A7J6SGZ8</accession>
<dbReference type="GO" id="GO:0005770">
    <property type="term" value="C:late endosome"/>
    <property type="evidence" value="ECO:0007669"/>
    <property type="project" value="TreeGrafter"/>
</dbReference>
<feature type="region of interest" description="Disordered" evidence="2">
    <location>
        <begin position="15"/>
        <end position="36"/>
    </location>
</feature>
<dbReference type="GO" id="GO:0007034">
    <property type="term" value="P:vacuolar transport"/>
    <property type="evidence" value="ECO:0007669"/>
    <property type="project" value="TreeGrafter"/>
</dbReference>
<dbReference type="InterPro" id="IPR019155">
    <property type="entry name" value="CLEC16A/TT9_N"/>
</dbReference>
<evidence type="ECO:0000313" key="5">
    <source>
        <dbReference type="Proteomes" id="UP000553632"/>
    </source>
</evidence>
<dbReference type="EMBL" id="JABANO010018299">
    <property type="protein sequence ID" value="KAF4732077.1"/>
    <property type="molecule type" value="Genomic_DNA"/>
</dbReference>